<dbReference type="RefSeq" id="WP_192147739.1">
    <property type="nucleotide sequence ID" value="NZ_JACYXI010000004.1"/>
</dbReference>
<evidence type="ECO:0000259" key="3">
    <source>
        <dbReference type="PROSITE" id="PS50110"/>
    </source>
</evidence>
<dbReference type="Pfam" id="PF00072">
    <property type="entry name" value="Response_reg"/>
    <property type="match status" value="2"/>
</dbReference>
<feature type="domain" description="Response regulatory" evidence="3">
    <location>
        <begin position="133"/>
        <end position="249"/>
    </location>
</feature>
<evidence type="ECO:0000256" key="1">
    <source>
        <dbReference type="ARBA" id="ARBA00022553"/>
    </source>
</evidence>
<evidence type="ECO:0000256" key="2">
    <source>
        <dbReference type="PROSITE-ProRule" id="PRU00169"/>
    </source>
</evidence>
<gene>
    <name evidence="4" type="ORF">IG616_08595</name>
</gene>
<dbReference type="PANTHER" id="PTHR44591:SF24">
    <property type="entry name" value="PROTEIN-GLUTAMATE METHYLESTERASE_PROTEIN-GLUTAMINE GLUTAMINASE 1"/>
    <property type="match status" value="1"/>
</dbReference>
<dbReference type="Proteomes" id="UP000632063">
    <property type="component" value="Unassembled WGS sequence"/>
</dbReference>
<dbReference type="SUPFAM" id="SSF52172">
    <property type="entry name" value="CheY-like"/>
    <property type="match status" value="2"/>
</dbReference>
<dbReference type="Gene3D" id="3.40.50.2300">
    <property type="match status" value="2"/>
</dbReference>
<organism evidence="4 5">
    <name type="scientific">Roseibium litorale</name>
    <dbReference type="NCBI Taxonomy" id="2803841"/>
    <lineage>
        <taxon>Bacteria</taxon>
        <taxon>Pseudomonadati</taxon>
        <taxon>Pseudomonadota</taxon>
        <taxon>Alphaproteobacteria</taxon>
        <taxon>Hyphomicrobiales</taxon>
        <taxon>Stappiaceae</taxon>
        <taxon>Roseibium</taxon>
    </lineage>
</organism>
<name>A0ABR9CL78_9HYPH</name>
<dbReference type="InterPro" id="IPR011006">
    <property type="entry name" value="CheY-like_superfamily"/>
</dbReference>
<feature type="modified residue" description="4-aspartylphosphate" evidence="2">
    <location>
        <position position="61"/>
    </location>
</feature>
<feature type="modified residue" description="4-aspartylphosphate" evidence="2">
    <location>
        <position position="184"/>
    </location>
</feature>
<accession>A0ABR9CL78</accession>
<keyword evidence="1 2" id="KW-0597">Phosphoprotein</keyword>
<keyword evidence="5" id="KW-1185">Reference proteome</keyword>
<evidence type="ECO:0000313" key="4">
    <source>
        <dbReference type="EMBL" id="MBD8891604.1"/>
    </source>
</evidence>
<protein>
    <submittedName>
        <fullName evidence="4">Response regulator</fullName>
    </submittedName>
</protein>
<feature type="domain" description="Response regulatory" evidence="3">
    <location>
        <begin position="10"/>
        <end position="126"/>
    </location>
</feature>
<dbReference type="PANTHER" id="PTHR44591">
    <property type="entry name" value="STRESS RESPONSE REGULATOR PROTEIN 1"/>
    <property type="match status" value="1"/>
</dbReference>
<proteinExistence type="predicted"/>
<evidence type="ECO:0000313" key="5">
    <source>
        <dbReference type="Proteomes" id="UP000632063"/>
    </source>
</evidence>
<dbReference type="EMBL" id="JACYXI010000004">
    <property type="protein sequence ID" value="MBD8891604.1"/>
    <property type="molecule type" value="Genomic_DNA"/>
</dbReference>
<reference evidence="5" key="1">
    <citation type="submission" date="2020-09" db="EMBL/GenBank/DDBJ databases">
        <title>The genome sequence of strain Labrenzia suaedae 4C16A.</title>
        <authorList>
            <person name="Liu Y."/>
        </authorList>
    </citation>
    <scope>NUCLEOTIDE SEQUENCE [LARGE SCALE GENOMIC DNA]</scope>
    <source>
        <strain evidence="5">4C16A</strain>
    </source>
</reference>
<sequence length="267" mass="29783">MLDEADVPIRVIIADDSTTVCKFVERALKLTGRNFDICFAHDGHQAVLLLSKQPFDIAFLDINMPQLNGIEVMAAIHVMGAKTFAVSMSDRLSDAAQEKLKSFGAYDYLSKPFNNGQVRQLIETYEAIRMSYPVLVVDDSATVRRIVMKVLQKSIFDLQVDEAVDGPSAIDAVKKRPYRLVFSDFNMPNMNGIELAEKLAAYTAGSDVVLMSTEMSELLDKAAQRVGAKAFLRKPFYSADVDTILHHLFGLKHSSFSKQVRMFAMSE</sequence>
<dbReference type="SMART" id="SM00448">
    <property type="entry name" value="REC"/>
    <property type="match status" value="2"/>
</dbReference>
<dbReference type="InterPro" id="IPR050595">
    <property type="entry name" value="Bact_response_regulator"/>
</dbReference>
<comment type="caution">
    <text evidence="4">The sequence shown here is derived from an EMBL/GenBank/DDBJ whole genome shotgun (WGS) entry which is preliminary data.</text>
</comment>
<reference evidence="4 5" key="2">
    <citation type="journal article" date="2021" name="Int. J. Syst. Evol. Microbiol.">
        <title>Roseibium litorale sp. nov., isolated from a tidal flat sediment and proposal for the reclassification of Labrenzia polysiphoniae as Roseibium polysiphoniae comb. nov.</title>
        <authorList>
            <person name="Liu Y."/>
            <person name="Pei T."/>
            <person name="Du J."/>
            <person name="Chao M."/>
            <person name="Deng M.R."/>
            <person name="Zhu H."/>
        </authorList>
    </citation>
    <scope>NUCLEOTIDE SEQUENCE [LARGE SCALE GENOMIC DNA]</scope>
    <source>
        <strain evidence="4 5">4C16A</strain>
    </source>
</reference>
<dbReference type="InterPro" id="IPR001789">
    <property type="entry name" value="Sig_transdc_resp-reg_receiver"/>
</dbReference>
<dbReference type="PROSITE" id="PS50110">
    <property type="entry name" value="RESPONSE_REGULATORY"/>
    <property type="match status" value="2"/>
</dbReference>